<accession>A0A1Y2K2J1</accession>
<evidence type="ECO:0000313" key="1">
    <source>
        <dbReference type="EMBL" id="OSM01404.1"/>
    </source>
</evidence>
<dbReference type="AlphaFoldDB" id="A0A1Y2K2J1"/>
<gene>
    <name evidence="1" type="ORF">MAIT1_01349</name>
</gene>
<name>A0A1Y2K2J1_9PROT</name>
<sequence length="355" mass="39885">MGFSAQPEYYTAWDGDNQSLTVTGFARLDLQDETRSHLDLRELVWRITRDDWQLKAGISRVFWGVTESRHLVDVINQTDAVEGLDGEDKLGQAMANLALYSDWGTLNLFWLPDFRERTFPGEEGRLRPALPVDMAQARYQSAAGRHHQDFAARWTHAFDIDALEAGLDVGVSHFQGTSRTPGYVAFVDDGGRITLAPYYDQISQTGLDLQLTTDAWLWKLEAITQDAKTADRHTEAVGGFEYTFVGVMESDADVGLISEYLFDDRGDSSPQPFDNDVMIGARVTLNDVQSTEFIVGGIVDLESHSTVLSVEGSRRIGESWKLSIEGRAYANIDAADPLYPWRREHVLSIEMARYF</sequence>
<keyword evidence="2" id="KW-1185">Reference proteome</keyword>
<reference evidence="1 2" key="1">
    <citation type="journal article" date="2016" name="BMC Genomics">
        <title>Combined genomic and structural analyses of a cultured magnetotactic bacterium reveals its niche adaptation to a dynamic environment.</title>
        <authorList>
            <person name="Araujo A.C."/>
            <person name="Morillo V."/>
            <person name="Cypriano J."/>
            <person name="Teixeira L.C."/>
            <person name="Leao P."/>
            <person name="Lyra S."/>
            <person name="Almeida L.G."/>
            <person name="Bazylinski D.A."/>
            <person name="Vasconcellos A.T."/>
            <person name="Abreu F."/>
            <person name="Lins U."/>
        </authorList>
    </citation>
    <scope>NUCLEOTIDE SEQUENCE [LARGE SCALE GENOMIC DNA]</scope>
    <source>
        <strain evidence="1 2">IT-1</strain>
    </source>
</reference>
<dbReference type="Proteomes" id="UP000194003">
    <property type="component" value="Unassembled WGS sequence"/>
</dbReference>
<proteinExistence type="predicted"/>
<dbReference type="STRING" id="1434232.MAIT1_01349"/>
<evidence type="ECO:0000313" key="2">
    <source>
        <dbReference type="Proteomes" id="UP000194003"/>
    </source>
</evidence>
<evidence type="ECO:0008006" key="3">
    <source>
        <dbReference type="Google" id="ProtNLM"/>
    </source>
</evidence>
<organism evidence="1 2">
    <name type="scientific">Magnetofaba australis IT-1</name>
    <dbReference type="NCBI Taxonomy" id="1434232"/>
    <lineage>
        <taxon>Bacteria</taxon>
        <taxon>Pseudomonadati</taxon>
        <taxon>Pseudomonadota</taxon>
        <taxon>Magnetococcia</taxon>
        <taxon>Magnetococcales</taxon>
        <taxon>Magnetococcaceae</taxon>
        <taxon>Magnetofaba</taxon>
    </lineage>
</organism>
<protein>
    <recommendedName>
        <fullName evidence="3">Porin</fullName>
    </recommendedName>
</protein>
<dbReference type="EMBL" id="LVJN01000020">
    <property type="protein sequence ID" value="OSM01404.1"/>
    <property type="molecule type" value="Genomic_DNA"/>
</dbReference>
<comment type="caution">
    <text evidence="1">The sequence shown here is derived from an EMBL/GenBank/DDBJ whole genome shotgun (WGS) entry which is preliminary data.</text>
</comment>